<evidence type="ECO:0000256" key="1">
    <source>
        <dbReference type="ARBA" id="ARBA00006484"/>
    </source>
</evidence>
<dbReference type="Proteomes" id="UP001160550">
    <property type="component" value="Unassembled WGS sequence"/>
</dbReference>
<sequence length="246" mass="25255">MARDFMGKVAIVTGGASGIGAAVCRQLAAGGAKVAVADYNLDAAQALAGELGEAIAVQVDVADAAAVQRMVEATVERFGALHLAVNNAGIGGPSHPTAEYPLDDWHRVIDVNLHGVMYSMKYELEAMLAAGGGAIVNMASILGSVGWSGSLPYVAAKHALLGMTKTTAIEYATRGIRVTAVGPAFIDTPLLEGLDRSVYDGLVGLHPVGRLGTPDEVAALTCFLLSDDASFVTGSYHLVDGGFTAR</sequence>
<evidence type="ECO:0000313" key="3">
    <source>
        <dbReference type="EMBL" id="MDH7451955.1"/>
    </source>
</evidence>
<keyword evidence="4" id="KW-1185">Reference proteome</keyword>
<proteinExistence type="inferred from homology"/>
<organism evidence="3 4">
    <name type="scientific">Luteimonas composti</name>
    <dbReference type="NCBI Taxonomy" id="398257"/>
    <lineage>
        <taxon>Bacteria</taxon>
        <taxon>Pseudomonadati</taxon>
        <taxon>Pseudomonadota</taxon>
        <taxon>Gammaproteobacteria</taxon>
        <taxon>Lysobacterales</taxon>
        <taxon>Lysobacteraceae</taxon>
        <taxon>Luteimonas</taxon>
    </lineage>
</organism>
<reference evidence="3" key="1">
    <citation type="journal article" date="2007" name="Int. J. Syst. Evol. Microbiol.">
        <title>Luteimonas composti sp. nov., a moderately thermophilic bacterium isolated from food waste.</title>
        <authorList>
            <person name="Young C.C."/>
            <person name="Kampfer P."/>
            <person name="Chen W.M."/>
            <person name="Yen W.S."/>
            <person name="Arun A.B."/>
            <person name="Lai W.A."/>
            <person name="Shen F.T."/>
            <person name="Rekha P.D."/>
            <person name="Lin K.Y."/>
            <person name="Chou J.H."/>
        </authorList>
    </citation>
    <scope>NUCLEOTIDE SEQUENCE</scope>
    <source>
        <strain evidence="3">CC-YY355</strain>
    </source>
</reference>
<dbReference type="EMBL" id="JARYGX010000007">
    <property type="protein sequence ID" value="MDH7451955.1"/>
    <property type="molecule type" value="Genomic_DNA"/>
</dbReference>
<dbReference type="PRINTS" id="PR00081">
    <property type="entry name" value="GDHRDH"/>
</dbReference>
<dbReference type="InterPro" id="IPR036291">
    <property type="entry name" value="NAD(P)-bd_dom_sf"/>
</dbReference>
<dbReference type="RefSeq" id="WP_280941157.1">
    <property type="nucleotide sequence ID" value="NZ_JARYGX010000007.1"/>
</dbReference>
<dbReference type="InterPro" id="IPR002347">
    <property type="entry name" value="SDR_fam"/>
</dbReference>
<evidence type="ECO:0000313" key="4">
    <source>
        <dbReference type="Proteomes" id="UP001160550"/>
    </source>
</evidence>
<protein>
    <submittedName>
        <fullName evidence="3">SDR family NAD(P)-dependent oxidoreductase</fullName>
    </submittedName>
</protein>
<comment type="caution">
    <text evidence="3">The sequence shown here is derived from an EMBL/GenBank/DDBJ whole genome shotgun (WGS) entry which is preliminary data.</text>
</comment>
<dbReference type="PANTHER" id="PTHR24321:SF8">
    <property type="entry name" value="ESTRADIOL 17-BETA-DEHYDROGENASE 8-RELATED"/>
    <property type="match status" value="1"/>
</dbReference>
<comment type="similarity">
    <text evidence="1">Belongs to the short-chain dehydrogenases/reductases (SDR) family.</text>
</comment>
<evidence type="ECO:0000256" key="2">
    <source>
        <dbReference type="ARBA" id="ARBA00023002"/>
    </source>
</evidence>
<name>A0ABT6MMY1_9GAMM</name>
<reference evidence="3" key="2">
    <citation type="submission" date="2023-04" db="EMBL/GenBank/DDBJ databases">
        <authorList>
            <person name="Sun J.-Q."/>
        </authorList>
    </citation>
    <scope>NUCLEOTIDE SEQUENCE</scope>
    <source>
        <strain evidence="3">CC-YY355</strain>
    </source>
</reference>
<keyword evidence="2" id="KW-0560">Oxidoreductase</keyword>
<gene>
    <name evidence="3" type="ORF">QF205_02535</name>
</gene>
<accession>A0ABT6MMY1</accession>
<dbReference type="PRINTS" id="PR00080">
    <property type="entry name" value="SDRFAMILY"/>
</dbReference>
<dbReference type="Gene3D" id="3.40.50.720">
    <property type="entry name" value="NAD(P)-binding Rossmann-like Domain"/>
    <property type="match status" value="1"/>
</dbReference>
<dbReference type="PANTHER" id="PTHR24321">
    <property type="entry name" value="DEHYDROGENASES, SHORT CHAIN"/>
    <property type="match status" value="1"/>
</dbReference>
<dbReference type="InterPro" id="IPR020904">
    <property type="entry name" value="Sc_DH/Rdtase_CS"/>
</dbReference>
<dbReference type="PROSITE" id="PS00061">
    <property type="entry name" value="ADH_SHORT"/>
    <property type="match status" value="1"/>
</dbReference>
<dbReference type="Pfam" id="PF13561">
    <property type="entry name" value="adh_short_C2"/>
    <property type="match status" value="1"/>
</dbReference>
<dbReference type="NCBIfam" id="NF005559">
    <property type="entry name" value="PRK07231.1"/>
    <property type="match status" value="1"/>
</dbReference>
<dbReference type="SUPFAM" id="SSF51735">
    <property type="entry name" value="NAD(P)-binding Rossmann-fold domains"/>
    <property type="match status" value="1"/>
</dbReference>